<name>A0A1Z4M346_9CYAN</name>
<reference evidence="1 2" key="1">
    <citation type="submission" date="2017-06" db="EMBL/GenBank/DDBJ databases">
        <title>Genome sequencing of cyanobaciteial culture collection at National Institute for Environmental Studies (NIES).</title>
        <authorList>
            <person name="Hirose Y."/>
            <person name="Shimura Y."/>
            <person name="Fujisawa T."/>
            <person name="Nakamura Y."/>
            <person name="Kawachi M."/>
        </authorList>
    </citation>
    <scope>NUCLEOTIDE SEQUENCE [LARGE SCALE GENOMIC DNA]</scope>
    <source>
        <strain evidence="1 2">NIES-267</strain>
        <plasmid evidence="2">Plasmid2 dna</plasmid>
    </source>
</reference>
<organism evidence="1 2">
    <name type="scientific">Calothrix parasitica NIES-267</name>
    <dbReference type="NCBI Taxonomy" id="1973488"/>
    <lineage>
        <taxon>Bacteria</taxon>
        <taxon>Bacillati</taxon>
        <taxon>Cyanobacteriota</taxon>
        <taxon>Cyanophyceae</taxon>
        <taxon>Nostocales</taxon>
        <taxon>Calotrichaceae</taxon>
        <taxon>Calothrix</taxon>
    </lineage>
</organism>
<keyword evidence="2" id="KW-1185">Reference proteome</keyword>
<dbReference type="Proteomes" id="UP000218418">
    <property type="component" value="Plasmid plasmid2"/>
</dbReference>
<sequence length="102" mass="11643">MVKASTLSKTPYMSKNQLQQELKTQALKSYNIFELLPHQQLWRLQFQVADNSCWEIVALSNDRKTIVAKWVSGKTTIGLLNLSGERVGTIAVKDIVELFDEF</sequence>
<protein>
    <submittedName>
        <fullName evidence="1">Uncharacterized protein</fullName>
    </submittedName>
</protein>
<evidence type="ECO:0000313" key="2">
    <source>
        <dbReference type="Proteomes" id="UP000218418"/>
    </source>
</evidence>
<dbReference type="AlphaFoldDB" id="A0A1Z4M346"/>
<evidence type="ECO:0000313" key="1">
    <source>
        <dbReference type="EMBL" id="BAY87897.1"/>
    </source>
</evidence>
<gene>
    <name evidence="1" type="ORF">NIES267_74210</name>
</gene>
<accession>A0A1Z4M346</accession>
<proteinExistence type="predicted"/>
<dbReference type="EMBL" id="AP018229">
    <property type="protein sequence ID" value="BAY87897.1"/>
    <property type="molecule type" value="Genomic_DNA"/>
</dbReference>
<geneLocation type="plasmid" evidence="2">
    <name>Plasmid2 dna</name>
</geneLocation>
<keyword evidence="1" id="KW-0614">Plasmid</keyword>